<reference evidence="13 14" key="1">
    <citation type="submission" date="2024-07" db="EMBL/GenBank/DDBJ databases">
        <authorList>
            <person name="Kang M."/>
        </authorList>
    </citation>
    <scope>NUCLEOTIDE SEQUENCE [LARGE SCALE GENOMIC DNA]</scope>
    <source>
        <strain evidence="13 14">DFM31</strain>
    </source>
</reference>
<proteinExistence type="inferred from homology"/>
<comment type="similarity">
    <text evidence="11">Belongs to the ApbE family.</text>
</comment>
<sequence length="311" mass="32291">MTPILSRRRFLAVSAVAVALPAAAAPAGAHATWQGIALGAPASMRLEGVTQDQARAIFAEVEAELSRLEGIFSLYRHDSALARLNRDGMLADPAADLLEVLSLSASLNRATDGAFDPTVQSLWQALAEAQATGQGRDAAALHAARARTGWAHLRFDPDAVCFTRPGMALTLNGIAQGYITDRISALLAARGFSDTVIDMGEIRARGTKAGGAPWTAGIATPDGTIVRRITLSDRALATSAPLGTVLDPAGQIGHIIDPRTGGSVEGRTLISVSARTAALADGLSTACCLLEPELIKVVIGGFPDTILETLI</sequence>
<dbReference type="InterPro" id="IPR006311">
    <property type="entry name" value="TAT_signal"/>
</dbReference>
<evidence type="ECO:0000256" key="2">
    <source>
        <dbReference type="ARBA" id="ARBA00011955"/>
    </source>
</evidence>
<evidence type="ECO:0000256" key="7">
    <source>
        <dbReference type="ARBA" id="ARBA00022827"/>
    </source>
</evidence>
<comment type="cofactor">
    <cofactor evidence="1">
        <name>Mg(2+)</name>
        <dbReference type="ChEBI" id="CHEBI:18420"/>
    </cofactor>
</comment>
<evidence type="ECO:0000256" key="4">
    <source>
        <dbReference type="ARBA" id="ARBA00022630"/>
    </source>
</evidence>
<accession>A0ABV3L906</accession>
<keyword evidence="5 11" id="KW-0808">Transferase</keyword>
<comment type="caution">
    <text evidence="13">The sequence shown here is derived from an EMBL/GenBank/DDBJ whole genome shotgun (WGS) entry which is preliminary data.</text>
</comment>
<name>A0ABV3L906_9RHOB</name>
<dbReference type="PIRSF" id="PIRSF006268">
    <property type="entry name" value="ApbE"/>
    <property type="match status" value="1"/>
</dbReference>
<evidence type="ECO:0000256" key="10">
    <source>
        <dbReference type="ARBA" id="ARBA00048540"/>
    </source>
</evidence>
<evidence type="ECO:0000256" key="9">
    <source>
        <dbReference type="ARBA" id="ARBA00031306"/>
    </source>
</evidence>
<keyword evidence="12" id="KW-0732">Signal</keyword>
<dbReference type="RefSeq" id="WP_366193341.1">
    <property type="nucleotide sequence ID" value="NZ_JBFBVU010000014.1"/>
</dbReference>
<protein>
    <recommendedName>
        <fullName evidence="3 11">FAD:protein FMN transferase</fullName>
        <ecNumber evidence="2 11">2.7.1.180</ecNumber>
    </recommendedName>
    <alternativeName>
        <fullName evidence="9 11">Flavin transferase</fullName>
    </alternativeName>
</protein>
<dbReference type="SUPFAM" id="SSF143631">
    <property type="entry name" value="ApbE-like"/>
    <property type="match status" value="1"/>
</dbReference>
<keyword evidence="14" id="KW-1185">Reference proteome</keyword>
<evidence type="ECO:0000256" key="1">
    <source>
        <dbReference type="ARBA" id="ARBA00001946"/>
    </source>
</evidence>
<dbReference type="EC" id="2.7.1.180" evidence="2 11"/>
<gene>
    <name evidence="13" type="ORF">AB0T83_12035</name>
</gene>
<feature type="signal peptide" evidence="12">
    <location>
        <begin position="1"/>
        <end position="24"/>
    </location>
</feature>
<keyword evidence="6 11" id="KW-0479">Metal-binding</keyword>
<evidence type="ECO:0000313" key="13">
    <source>
        <dbReference type="EMBL" id="MEV8467507.1"/>
    </source>
</evidence>
<evidence type="ECO:0000256" key="12">
    <source>
        <dbReference type="SAM" id="SignalP"/>
    </source>
</evidence>
<evidence type="ECO:0000313" key="14">
    <source>
        <dbReference type="Proteomes" id="UP001553161"/>
    </source>
</evidence>
<dbReference type="GO" id="GO:0016740">
    <property type="term" value="F:transferase activity"/>
    <property type="evidence" value="ECO:0007669"/>
    <property type="project" value="UniProtKB-KW"/>
</dbReference>
<evidence type="ECO:0000256" key="11">
    <source>
        <dbReference type="PIRNR" id="PIRNR006268"/>
    </source>
</evidence>
<dbReference type="InterPro" id="IPR003374">
    <property type="entry name" value="ApbE-like_sf"/>
</dbReference>
<organism evidence="13 14">
    <name type="scientific">Meridianimarinicoccus marinus</name>
    <dbReference type="NCBI Taxonomy" id="3231483"/>
    <lineage>
        <taxon>Bacteria</taxon>
        <taxon>Pseudomonadati</taxon>
        <taxon>Pseudomonadota</taxon>
        <taxon>Alphaproteobacteria</taxon>
        <taxon>Rhodobacterales</taxon>
        <taxon>Paracoccaceae</taxon>
        <taxon>Meridianimarinicoccus</taxon>
    </lineage>
</organism>
<dbReference type="InterPro" id="IPR024932">
    <property type="entry name" value="ApbE"/>
</dbReference>
<keyword evidence="4 11" id="KW-0285">Flavoprotein</keyword>
<keyword evidence="8 11" id="KW-0460">Magnesium</keyword>
<dbReference type="PROSITE" id="PS51318">
    <property type="entry name" value="TAT"/>
    <property type="match status" value="1"/>
</dbReference>
<evidence type="ECO:0000256" key="8">
    <source>
        <dbReference type="ARBA" id="ARBA00022842"/>
    </source>
</evidence>
<evidence type="ECO:0000256" key="6">
    <source>
        <dbReference type="ARBA" id="ARBA00022723"/>
    </source>
</evidence>
<dbReference type="EMBL" id="JBFBVU010000014">
    <property type="protein sequence ID" value="MEV8467507.1"/>
    <property type="molecule type" value="Genomic_DNA"/>
</dbReference>
<keyword evidence="7 11" id="KW-0274">FAD</keyword>
<feature type="chain" id="PRO_5045611417" description="FAD:protein FMN transferase" evidence="12">
    <location>
        <begin position="25"/>
        <end position="311"/>
    </location>
</feature>
<evidence type="ECO:0000256" key="3">
    <source>
        <dbReference type="ARBA" id="ARBA00016337"/>
    </source>
</evidence>
<dbReference type="PANTHER" id="PTHR30040:SF2">
    <property type="entry name" value="FAD:PROTEIN FMN TRANSFERASE"/>
    <property type="match status" value="1"/>
</dbReference>
<dbReference type="Pfam" id="PF02424">
    <property type="entry name" value="ApbE"/>
    <property type="match status" value="1"/>
</dbReference>
<dbReference type="Gene3D" id="3.10.520.10">
    <property type="entry name" value="ApbE-like domains"/>
    <property type="match status" value="1"/>
</dbReference>
<dbReference type="PANTHER" id="PTHR30040">
    <property type="entry name" value="THIAMINE BIOSYNTHESIS LIPOPROTEIN APBE"/>
    <property type="match status" value="1"/>
</dbReference>
<evidence type="ECO:0000256" key="5">
    <source>
        <dbReference type="ARBA" id="ARBA00022679"/>
    </source>
</evidence>
<comment type="catalytic activity">
    <reaction evidence="10 11">
        <text>L-threonyl-[protein] + FAD = FMN-L-threonyl-[protein] + AMP + H(+)</text>
        <dbReference type="Rhea" id="RHEA:36847"/>
        <dbReference type="Rhea" id="RHEA-COMP:11060"/>
        <dbReference type="Rhea" id="RHEA-COMP:11061"/>
        <dbReference type="ChEBI" id="CHEBI:15378"/>
        <dbReference type="ChEBI" id="CHEBI:30013"/>
        <dbReference type="ChEBI" id="CHEBI:57692"/>
        <dbReference type="ChEBI" id="CHEBI:74257"/>
        <dbReference type="ChEBI" id="CHEBI:456215"/>
        <dbReference type="EC" id="2.7.1.180"/>
    </reaction>
</comment>
<dbReference type="Proteomes" id="UP001553161">
    <property type="component" value="Unassembled WGS sequence"/>
</dbReference>